<dbReference type="AlphaFoldDB" id="Q98LJ9"/>
<dbReference type="EMBL" id="BA000012">
    <property type="protein sequence ID" value="BAB48464.1"/>
    <property type="molecule type" value="Genomic_DNA"/>
</dbReference>
<gene>
    <name evidence="1" type="ordered locus">msr0993</name>
</gene>
<dbReference type="HOGENOM" id="CLU_2481146_0_0_5"/>
<protein>
    <submittedName>
        <fullName evidence="1">Msr0993 protein</fullName>
    </submittedName>
</protein>
<evidence type="ECO:0000313" key="1">
    <source>
        <dbReference type="EMBL" id="BAB48464.1"/>
    </source>
</evidence>
<name>Q98LJ9_RHILO</name>
<evidence type="ECO:0000313" key="2">
    <source>
        <dbReference type="Proteomes" id="UP000000552"/>
    </source>
</evidence>
<dbReference type="Proteomes" id="UP000000552">
    <property type="component" value="Chromosome"/>
</dbReference>
<accession>Q98LJ9</accession>
<reference evidence="1 2" key="1">
    <citation type="journal article" date="2000" name="DNA Res.">
        <title>Complete genome structure of the nitrogen-fixing symbiotic bacterium Mesorhizobium loti.</title>
        <authorList>
            <person name="Kaneko T."/>
            <person name="Nakamura Y."/>
            <person name="Sato S."/>
            <person name="Asamizu E."/>
            <person name="Kato T."/>
            <person name="Sasamoto S."/>
            <person name="Watanabe A."/>
            <person name="Idesawa K."/>
            <person name="Ishikawa A."/>
            <person name="Kawashima K."/>
            <person name="Kimura T."/>
            <person name="Kishida Y."/>
            <person name="Kiyokawa C."/>
            <person name="Kohara M."/>
            <person name="Matsumoto M."/>
            <person name="Matsuno A."/>
            <person name="Mochizuki Y."/>
            <person name="Nakayama S."/>
            <person name="Nakazaki N."/>
            <person name="Shimpo S."/>
            <person name="Sugimoto M."/>
            <person name="Takeuchi C."/>
            <person name="Yamada M."/>
            <person name="Tabata S."/>
        </authorList>
    </citation>
    <scope>NUCLEOTIDE SEQUENCE [LARGE SCALE GENOMIC DNA]</scope>
    <source>
        <strain evidence="2">LMG 29417 / CECT 9101 / MAFF 303099</strain>
    </source>
</reference>
<dbReference type="KEGG" id="mlo:msr0993"/>
<proteinExistence type="predicted"/>
<organism evidence="1 2">
    <name type="scientific">Mesorhizobium japonicum (strain LMG 29417 / CECT 9101 / MAFF 303099)</name>
    <name type="common">Mesorhizobium loti (strain MAFF 303099)</name>
    <dbReference type="NCBI Taxonomy" id="266835"/>
    <lineage>
        <taxon>Bacteria</taxon>
        <taxon>Pseudomonadati</taxon>
        <taxon>Pseudomonadota</taxon>
        <taxon>Alphaproteobacteria</taxon>
        <taxon>Hyphomicrobiales</taxon>
        <taxon>Phyllobacteriaceae</taxon>
        <taxon>Mesorhizobium</taxon>
    </lineage>
</organism>
<sequence>MSSGVRWTLSGRLQRLLAWKSALGMASISVDWRENLIPNHKAEIARLREEIEFERTNPQELSEEIISDNLRVIATLEAIKACTEASD</sequence>